<reference evidence="1 2" key="1">
    <citation type="submission" date="2019-03" db="EMBL/GenBank/DDBJ databases">
        <title>Genomic Encyclopedia of Type Strains, Phase IV (KMG-IV): sequencing the most valuable type-strain genomes for metagenomic binning, comparative biology and taxonomic classification.</title>
        <authorList>
            <person name="Goeker M."/>
        </authorList>
    </citation>
    <scope>NUCLEOTIDE SEQUENCE [LARGE SCALE GENOMIC DNA]</scope>
    <source>
        <strain evidence="1 2">DSM 19580</strain>
    </source>
</reference>
<dbReference type="EMBL" id="SMCR01000002">
    <property type="protein sequence ID" value="TCV99266.1"/>
    <property type="molecule type" value="Genomic_DNA"/>
</dbReference>
<dbReference type="Proteomes" id="UP000295719">
    <property type="component" value="Unassembled WGS sequence"/>
</dbReference>
<evidence type="ECO:0000313" key="2">
    <source>
        <dbReference type="Proteomes" id="UP000295719"/>
    </source>
</evidence>
<keyword evidence="1" id="KW-0456">Lyase</keyword>
<dbReference type="OrthoDB" id="6412952at2"/>
<accession>A0A4R3Z2C2</accession>
<sequence length="155" mass="17965">MSTINEVTSQADYIAAQRSRLSAQWQAYHRTLINGITHSKIIHNHELICGHNHDARFLLFDHFMIRIQLNDDFYSRDICYCINVATPDQAERLLPFAHATLDENGTIDGSVNNRDTQAVTEHYLMKISVIYQCLFNSMHDNHSAHKELEKIILNR</sequence>
<dbReference type="GO" id="GO:0016829">
    <property type="term" value="F:lyase activity"/>
    <property type="evidence" value="ECO:0007669"/>
    <property type="project" value="UniProtKB-KW"/>
</dbReference>
<name>A0A4R3Z2C2_9GAMM</name>
<comment type="caution">
    <text evidence="1">The sequence shown here is derived from an EMBL/GenBank/DDBJ whole genome shotgun (WGS) entry which is preliminary data.</text>
</comment>
<gene>
    <name evidence="1" type="ORF">EDC52_102608</name>
</gene>
<evidence type="ECO:0000313" key="1">
    <source>
        <dbReference type="EMBL" id="TCV99266.1"/>
    </source>
</evidence>
<protein>
    <submittedName>
        <fullName evidence="1">Formate hydrogenlyase regulatory protein HycA</fullName>
    </submittedName>
</protein>
<keyword evidence="2" id="KW-1185">Reference proteome</keyword>
<organism evidence="1 2">
    <name type="scientific">Biostraticola tofi</name>
    <dbReference type="NCBI Taxonomy" id="466109"/>
    <lineage>
        <taxon>Bacteria</taxon>
        <taxon>Pseudomonadati</taxon>
        <taxon>Pseudomonadota</taxon>
        <taxon>Gammaproteobacteria</taxon>
        <taxon>Enterobacterales</taxon>
        <taxon>Bruguierivoracaceae</taxon>
        <taxon>Biostraticola</taxon>
    </lineage>
</organism>
<dbReference type="AlphaFoldDB" id="A0A4R3Z2C2"/>
<dbReference type="InterPro" id="IPR021285">
    <property type="entry name" value="Tscrpt_reg_HycA"/>
</dbReference>
<dbReference type="Pfam" id="PF11046">
    <property type="entry name" value="HycA_repressor"/>
    <property type="match status" value="1"/>
</dbReference>
<proteinExistence type="predicted"/>